<keyword evidence="1" id="KW-0732">Signal</keyword>
<keyword evidence="2" id="KW-1185">Reference proteome</keyword>
<organism evidence="2 3">
    <name type="scientific">Mesorhabditis belari</name>
    <dbReference type="NCBI Taxonomy" id="2138241"/>
    <lineage>
        <taxon>Eukaryota</taxon>
        <taxon>Metazoa</taxon>
        <taxon>Ecdysozoa</taxon>
        <taxon>Nematoda</taxon>
        <taxon>Chromadorea</taxon>
        <taxon>Rhabditida</taxon>
        <taxon>Rhabditina</taxon>
        <taxon>Rhabditomorpha</taxon>
        <taxon>Rhabditoidea</taxon>
        <taxon>Rhabditidae</taxon>
        <taxon>Mesorhabditinae</taxon>
        <taxon>Mesorhabditis</taxon>
    </lineage>
</organism>
<feature type="signal peptide" evidence="1">
    <location>
        <begin position="1"/>
        <end position="19"/>
    </location>
</feature>
<dbReference type="AlphaFoldDB" id="A0AAF3F1C7"/>
<evidence type="ECO:0000313" key="3">
    <source>
        <dbReference type="WBParaSite" id="MBELARI_LOCUS20169"/>
    </source>
</evidence>
<reference evidence="3" key="1">
    <citation type="submission" date="2024-02" db="UniProtKB">
        <authorList>
            <consortium name="WormBaseParasite"/>
        </authorList>
    </citation>
    <scope>IDENTIFICATION</scope>
</reference>
<sequence>MLSRSHIAILLSTLCLTKACGPDAQPARTGIIKLTVIPSVGWTYYDAEPTAINSETTSPEPAMSIGGGQTDDKTVAKQTIQDNIEVDVFHVLQNLKIMATVKTTNTFDPIMADKLLPLECKPAELITDIVDCSPESDAEMSGDIVIQLETAIPEGEFETILQGVVDELIEQSRARIVNNEFSYKA</sequence>
<protein>
    <submittedName>
        <fullName evidence="3">Uncharacterized protein</fullName>
    </submittedName>
</protein>
<proteinExistence type="predicted"/>
<accession>A0AAF3F1C7</accession>
<name>A0AAF3F1C7_9BILA</name>
<feature type="chain" id="PRO_5041996040" evidence="1">
    <location>
        <begin position="20"/>
        <end position="185"/>
    </location>
</feature>
<evidence type="ECO:0000313" key="2">
    <source>
        <dbReference type="Proteomes" id="UP000887575"/>
    </source>
</evidence>
<evidence type="ECO:0000256" key="1">
    <source>
        <dbReference type="SAM" id="SignalP"/>
    </source>
</evidence>
<dbReference type="WBParaSite" id="MBELARI_LOCUS20169">
    <property type="protein sequence ID" value="MBELARI_LOCUS20169"/>
    <property type="gene ID" value="MBELARI_LOCUS20169"/>
</dbReference>
<dbReference type="Proteomes" id="UP000887575">
    <property type="component" value="Unassembled WGS sequence"/>
</dbReference>